<dbReference type="RefSeq" id="WP_349229727.1">
    <property type="nucleotide sequence ID" value="NZ_JBBMFJ010000021.1"/>
</dbReference>
<gene>
    <name evidence="1" type="ORF">WMO41_10610</name>
</gene>
<keyword evidence="2" id="KW-1185">Reference proteome</keyword>
<dbReference type="Proteomes" id="UP001437460">
    <property type="component" value="Unassembled WGS sequence"/>
</dbReference>
<organism evidence="1 2">
    <name type="scientific">Ventrimonas faecis</name>
    <dbReference type="NCBI Taxonomy" id="3133170"/>
    <lineage>
        <taxon>Bacteria</taxon>
        <taxon>Bacillati</taxon>
        <taxon>Bacillota</taxon>
        <taxon>Clostridia</taxon>
        <taxon>Lachnospirales</taxon>
        <taxon>Lachnospiraceae</taxon>
        <taxon>Ventrimonas</taxon>
    </lineage>
</organism>
<protein>
    <submittedName>
        <fullName evidence="1">Uncharacterized protein</fullName>
    </submittedName>
</protein>
<comment type="caution">
    <text evidence="1">The sequence shown here is derived from an EMBL/GenBank/DDBJ whole genome shotgun (WGS) entry which is preliminary data.</text>
</comment>
<proteinExistence type="predicted"/>
<reference evidence="1 2" key="1">
    <citation type="submission" date="2024-03" db="EMBL/GenBank/DDBJ databases">
        <title>Human intestinal bacterial collection.</title>
        <authorList>
            <person name="Pauvert C."/>
            <person name="Hitch T.C.A."/>
            <person name="Clavel T."/>
        </authorList>
    </citation>
    <scope>NUCLEOTIDE SEQUENCE [LARGE SCALE GENOMIC DNA]</scope>
    <source>
        <strain evidence="1 2">CLA-AP-H27</strain>
    </source>
</reference>
<dbReference type="EMBL" id="JBBMFJ010000021">
    <property type="protein sequence ID" value="MEQ2563604.1"/>
    <property type="molecule type" value="Genomic_DNA"/>
</dbReference>
<evidence type="ECO:0000313" key="1">
    <source>
        <dbReference type="EMBL" id="MEQ2563604.1"/>
    </source>
</evidence>
<sequence length="109" mass="12555">MNEKNENQFKLTDFDYLTADPKLQMLKAAIPYLPVPQQRIFSLLVKVQELQRAQSLFDGEEVSAMGLSPSTPKPATPMQLLQVIKPYANPKEREMIEMLENFQIMKEVL</sequence>
<name>A0ABV1HMQ7_9FIRM</name>
<evidence type="ECO:0000313" key="2">
    <source>
        <dbReference type="Proteomes" id="UP001437460"/>
    </source>
</evidence>
<accession>A0ABV1HMQ7</accession>